<feature type="signal peptide" evidence="1">
    <location>
        <begin position="1"/>
        <end position="19"/>
    </location>
</feature>
<organism evidence="2 3">
    <name type="scientific">Massilia cavernae</name>
    <dbReference type="NCBI Taxonomy" id="2320864"/>
    <lineage>
        <taxon>Bacteria</taxon>
        <taxon>Pseudomonadati</taxon>
        <taxon>Pseudomonadota</taxon>
        <taxon>Betaproteobacteria</taxon>
        <taxon>Burkholderiales</taxon>
        <taxon>Oxalobacteraceae</taxon>
        <taxon>Telluria group</taxon>
        <taxon>Massilia</taxon>
    </lineage>
</organism>
<dbReference type="EMBL" id="QYUP01000126">
    <property type="protein sequence ID" value="RJG14649.1"/>
    <property type="molecule type" value="Genomic_DNA"/>
</dbReference>
<dbReference type="GO" id="GO:0006974">
    <property type="term" value="P:DNA damage response"/>
    <property type="evidence" value="ECO:0007669"/>
    <property type="project" value="TreeGrafter"/>
</dbReference>
<dbReference type="PANTHER" id="PTHR34387">
    <property type="entry name" value="SLR1258 PROTEIN"/>
    <property type="match status" value="1"/>
</dbReference>
<dbReference type="Gene3D" id="3.30.110.170">
    <property type="entry name" value="Protein of unknown function (DUF541), domain 1"/>
    <property type="match status" value="1"/>
</dbReference>
<keyword evidence="1" id="KW-0732">Signal</keyword>
<keyword evidence="3" id="KW-1185">Reference proteome</keyword>
<dbReference type="Gene3D" id="3.30.70.2970">
    <property type="entry name" value="Protein of unknown function (DUF541), domain 2"/>
    <property type="match status" value="1"/>
</dbReference>
<evidence type="ECO:0000313" key="2">
    <source>
        <dbReference type="EMBL" id="RJG14649.1"/>
    </source>
</evidence>
<dbReference type="PANTHER" id="PTHR34387:SF2">
    <property type="entry name" value="SLR1258 PROTEIN"/>
    <property type="match status" value="1"/>
</dbReference>
<reference evidence="2 3" key="1">
    <citation type="submission" date="2018-09" db="EMBL/GenBank/DDBJ databases">
        <authorList>
            <person name="Zhu H."/>
        </authorList>
    </citation>
    <scope>NUCLEOTIDE SEQUENCE [LARGE SCALE GENOMIC DNA]</scope>
    <source>
        <strain evidence="2 3">K1S02-61</strain>
    </source>
</reference>
<proteinExistence type="predicted"/>
<dbReference type="Pfam" id="PF04402">
    <property type="entry name" value="SIMPL"/>
    <property type="match status" value="1"/>
</dbReference>
<evidence type="ECO:0000256" key="1">
    <source>
        <dbReference type="SAM" id="SignalP"/>
    </source>
</evidence>
<dbReference type="RefSeq" id="WP_119811905.1">
    <property type="nucleotide sequence ID" value="NZ_QYUP01000126.1"/>
</dbReference>
<name>A0A418XQ92_9BURK</name>
<feature type="chain" id="PRO_5019468805" evidence="1">
    <location>
        <begin position="20"/>
        <end position="237"/>
    </location>
</feature>
<accession>A0A418XQ92</accession>
<evidence type="ECO:0000313" key="3">
    <source>
        <dbReference type="Proteomes" id="UP000284006"/>
    </source>
</evidence>
<sequence length="237" mass="25462">MLKAIVLVGALALASVAGAAELPAYPFVHVDASGSRYIAPDIGEIDFEITAGDVDPEAARALVESRIAQVRALAEGLGVTADNLEIRDVRKDLRKVKEGEPAAPFYDIRAGVHIKLTDMSKWRELVSPLIGMPNLDGFATAFDTSQRDKVEMELMEQAMAAARKKALAMAKGAGLKLGAVTAVTSGNLKNLTRAMGLAPQDTNYSRGGTRSAYNRQDLLAIEIIKLVQPVDMIFRLK</sequence>
<dbReference type="AlphaFoldDB" id="A0A418XQ92"/>
<dbReference type="Proteomes" id="UP000284006">
    <property type="component" value="Unassembled WGS sequence"/>
</dbReference>
<dbReference type="InterPro" id="IPR052022">
    <property type="entry name" value="26kDa_periplasmic_antigen"/>
</dbReference>
<gene>
    <name evidence="2" type="ORF">D3872_16890</name>
</gene>
<comment type="caution">
    <text evidence="2">The sequence shown here is derived from an EMBL/GenBank/DDBJ whole genome shotgun (WGS) entry which is preliminary data.</text>
</comment>
<protein>
    <submittedName>
        <fullName evidence="2">DUF541 domain-containing protein</fullName>
    </submittedName>
</protein>
<dbReference type="InterPro" id="IPR007497">
    <property type="entry name" value="SIMPL/DUF541"/>
</dbReference>
<dbReference type="OrthoDB" id="8701624at2"/>